<sequence length="150" mass="16465">MALQGTSNLPRKLRVGMPNGGESRASMEDTHMVREESLAMLQMFGGGLQFVAPGSYIGSDENPITGGEIILHYSSWYTYVFHYHPSSLENVAGSMSDIDQALDAPRTESKEADTDDDDDDTDDGDCADENANDDDDNKEDDDLEYDDGIE</sequence>
<name>A0A419PV20_CLOSI</name>
<dbReference type="AlphaFoldDB" id="A0A419PV20"/>
<gene>
    <name evidence="2" type="ORF">CSKR_109006</name>
</gene>
<evidence type="ECO:0000313" key="2">
    <source>
        <dbReference type="EMBL" id="KAG5452828.1"/>
    </source>
</evidence>
<dbReference type="InParanoid" id="A0A419PV20"/>
<reference evidence="2 3" key="1">
    <citation type="journal article" date="2018" name="Biotechnol. Adv.">
        <title>Improved genomic resources and new bioinformatic workflow for the carcinogenic parasite Clonorchis sinensis: Biotechnological implications.</title>
        <authorList>
            <person name="Wang D."/>
            <person name="Korhonen P.K."/>
            <person name="Gasser R.B."/>
            <person name="Young N.D."/>
        </authorList>
    </citation>
    <scope>NUCLEOTIDE SEQUENCE [LARGE SCALE GENOMIC DNA]</scope>
    <source>
        <strain evidence="2">Cs-k2</strain>
    </source>
</reference>
<feature type="compositionally biased region" description="Acidic residues" evidence="1">
    <location>
        <begin position="113"/>
        <end position="150"/>
    </location>
</feature>
<organism evidence="2 3">
    <name type="scientific">Clonorchis sinensis</name>
    <name type="common">Chinese liver fluke</name>
    <dbReference type="NCBI Taxonomy" id="79923"/>
    <lineage>
        <taxon>Eukaryota</taxon>
        <taxon>Metazoa</taxon>
        <taxon>Spiralia</taxon>
        <taxon>Lophotrochozoa</taxon>
        <taxon>Platyhelminthes</taxon>
        <taxon>Trematoda</taxon>
        <taxon>Digenea</taxon>
        <taxon>Opisthorchiida</taxon>
        <taxon>Opisthorchiata</taxon>
        <taxon>Opisthorchiidae</taxon>
        <taxon>Clonorchis</taxon>
    </lineage>
</organism>
<comment type="caution">
    <text evidence="2">The sequence shown here is derived from an EMBL/GenBank/DDBJ whole genome shotgun (WGS) entry which is preliminary data.</text>
</comment>
<dbReference type="EMBL" id="NIRI02000013">
    <property type="protein sequence ID" value="KAG5452828.1"/>
    <property type="molecule type" value="Genomic_DNA"/>
</dbReference>
<proteinExistence type="predicted"/>
<feature type="region of interest" description="Disordered" evidence="1">
    <location>
        <begin position="99"/>
        <end position="150"/>
    </location>
</feature>
<reference evidence="2 3" key="2">
    <citation type="journal article" date="2021" name="Genomics">
        <title>High-quality reference genome for Clonorchis sinensis.</title>
        <authorList>
            <person name="Young N.D."/>
            <person name="Stroehlein A.J."/>
            <person name="Kinkar L."/>
            <person name="Wang T."/>
            <person name="Sohn W.M."/>
            <person name="Chang B.C.H."/>
            <person name="Kaur P."/>
            <person name="Weisz D."/>
            <person name="Dudchenko O."/>
            <person name="Aiden E.L."/>
            <person name="Korhonen P.K."/>
            <person name="Gasser R.B."/>
        </authorList>
    </citation>
    <scope>NUCLEOTIDE SEQUENCE [LARGE SCALE GENOMIC DNA]</scope>
    <source>
        <strain evidence="2">Cs-k2</strain>
    </source>
</reference>
<accession>A0A419PV20</accession>
<dbReference type="Proteomes" id="UP000286415">
    <property type="component" value="Unassembled WGS sequence"/>
</dbReference>
<protein>
    <submittedName>
        <fullName evidence="2">Uncharacterized protein</fullName>
    </submittedName>
</protein>
<evidence type="ECO:0000313" key="3">
    <source>
        <dbReference type="Proteomes" id="UP000286415"/>
    </source>
</evidence>
<evidence type="ECO:0000256" key="1">
    <source>
        <dbReference type="SAM" id="MobiDB-lite"/>
    </source>
</evidence>
<feature type="region of interest" description="Disordered" evidence="1">
    <location>
        <begin position="1"/>
        <end position="25"/>
    </location>
</feature>
<keyword evidence="3" id="KW-1185">Reference proteome</keyword>